<sequence>MELRNKIIGIIYENCPELRYGDVNLAAKEILKHLDGLLSLDGNGWFDNDKEMSEFLEE</sequence>
<gene>
    <name evidence="1" type="ORF">LCGC14_1078710</name>
</gene>
<organism evidence="1">
    <name type="scientific">marine sediment metagenome</name>
    <dbReference type="NCBI Taxonomy" id="412755"/>
    <lineage>
        <taxon>unclassified sequences</taxon>
        <taxon>metagenomes</taxon>
        <taxon>ecological metagenomes</taxon>
    </lineage>
</organism>
<dbReference type="AlphaFoldDB" id="A0A0F9N3L6"/>
<name>A0A0F9N3L6_9ZZZZ</name>
<accession>A0A0F9N3L6</accession>
<evidence type="ECO:0000313" key="1">
    <source>
        <dbReference type="EMBL" id="KKN06312.1"/>
    </source>
</evidence>
<protein>
    <submittedName>
        <fullName evidence="1">Uncharacterized protein</fullName>
    </submittedName>
</protein>
<comment type="caution">
    <text evidence="1">The sequence shown here is derived from an EMBL/GenBank/DDBJ whole genome shotgun (WGS) entry which is preliminary data.</text>
</comment>
<reference evidence="1" key="1">
    <citation type="journal article" date="2015" name="Nature">
        <title>Complex archaea that bridge the gap between prokaryotes and eukaryotes.</title>
        <authorList>
            <person name="Spang A."/>
            <person name="Saw J.H."/>
            <person name="Jorgensen S.L."/>
            <person name="Zaremba-Niedzwiedzka K."/>
            <person name="Martijn J."/>
            <person name="Lind A.E."/>
            <person name="van Eijk R."/>
            <person name="Schleper C."/>
            <person name="Guy L."/>
            <person name="Ettema T.J."/>
        </authorList>
    </citation>
    <scope>NUCLEOTIDE SEQUENCE</scope>
</reference>
<proteinExistence type="predicted"/>
<dbReference type="EMBL" id="LAZR01004705">
    <property type="protein sequence ID" value="KKN06312.1"/>
    <property type="molecule type" value="Genomic_DNA"/>
</dbReference>